<name>A0ABZ2PP00_9NOCA</name>
<evidence type="ECO:0000313" key="2">
    <source>
        <dbReference type="Proteomes" id="UP001432000"/>
    </source>
</evidence>
<reference evidence="1 2" key="1">
    <citation type="submission" date="2024-03" db="EMBL/GenBank/DDBJ databases">
        <title>Natural products discovery in diverse microorganisms through a two-stage MS feature dereplication strategy.</title>
        <authorList>
            <person name="Zhang R."/>
        </authorList>
    </citation>
    <scope>NUCLEOTIDE SEQUENCE [LARGE SCALE GENOMIC DNA]</scope>
    <source>
        <strain evidence="1 2">18930</strain>
    </source>
</reference>
<sequence length="189" mass="20438">MSGVDSDAIGRLLRARADYENAVSDSYDEVLFDVISRVESARSIGKADIGALLFWKRLRADTPWAMALHNWRDADVRVATSTMYMAANDRSLDVPTAAGRARQALIELPGCVNGGALPSALILAAAPSRMAIYDKRALKALGLLGLAVDTSNGWYRGYMQTVEELRIEAHNRGRELVCPRCGQGALSAG</sequence>
<evidence type="ECO:0008006" key="3">
    <source>
        <dbReference type="Google" id="ProtNLM"/>
    </source>
</evidence>
<dbReference type="EMBL" id="CP147846">
    <property type="protein sequence ID" value="WXG69613.1"/>
    <property type="molecule type" value="Genomic_DNA"/>
</dbReference>
<keyword evidence="2" id="KW-1185">Reference proteome</keyword>
<evidence type="ECO:0000313" key="1">
    <source>
        <dbReference type="EMBL" id="WXG69613.1"/>
    </source>
</evidence>
<accession>A0ABZ2PP00</accession>
<dbReference type="Proteomes" id="UP001432000">
    <property type="component" value="Chromosome"/>
</dbReference>
<dbReference type="RefSeq" id="WP_338890493.1">
    <property type="nucleotide sequence ID" value="NZ_CP147846.1"/>
</dbReference>
<gene>
    <name evidence="1" type="ORF">WDS16_03380</name>
</gene>
<proteinExistence type="predicted"/>
<organism evidence="1 2">
    <name type="scientific">Rhodococcus sovatensis</name>
    <dbReference type="NCBI Taxonomy" id="1805840"/>
    <lineage>
        <taxon>Bacteria</taxon>
        <taxon>Bacillati</taxon>
        <taxon>Actinomycetota</taxon>
        <taxon>Actinomycetes</taxon>
        <taxon>Mycobacteriales</taxon>
        <taxon>Nocardiaceae</taxon>
        <taxon>Rhodococcus</taxon>
    </lineage>
</organism>
<protein>
    <recommendedName>
        <fullName evidence="3">DUF222 domain-containing protein</fullName>
    </recommendedName>
</protein>